<keyword evidence="1" id="KW-0732">Signal</keyword>
<dbReference type="GO" id="GO:0019867">
    <property type="term" value="C:outer membrane"/>
    <property type="evidence" value="ECO:0007669"/>
    <property type="project" value="InterPro"/>
</dbReference>
<dbReference type="InterPro" id="IPR008816">
    <property type="entry name" value="Gly_zipper_2TM_dom"/>
</dbReference>
<dbReference type="Pfam" id="PF05433">
    <property type="entry name" value="Rick_17kDa_Anti"/>
    <property type="match status" value="1"/>
</dbReference>
<accession>A0A5A8ESH9</accession>
<dbReference type="OrthoDB" id="9112966at2"/>
<evidence type="ECO:0000259" key="2">
    <source>
        <dbReference type="Pfam" id="PF05433"/>
    </source>
</evidence>
<dbReference type="GeneID" id="70688638"/>
<name>A0A5A8ESH9_9BURK</name>
<sequence>MWKLIATLVAAGAMTISMQGCTLGGAVAGGAIGHEVSDGSPWGTIGGAAVGGYIGHELGKD</sequence>
<evidence type="ECO:0000313" key="5">
    <source>
        <dbReference type="Proteomes" id="UP000542973"/>
    </source>
</evidence>
<evidence type="ECO:0000313" key="6">
    <source>
        <dbReference type="Proteomes" id="UP001056648"/>
    </source>
</evidence>
<dbReference type="RefSeq" id="WP_053823305.1">
    <property type="nucleotide sequence ID" value="NZ_BAAAEB010000031.1"/>
</dbReference>
<reference evidence="3 5" key="1">
    <citation type="submission" date="2020-05" db="EMBL/GenBank/DDBJ databases">
        <title>MicrobeNet Type strains.</title>
        <authorList>
            <person name="Nicholson A.C."/>
        </authorList>
    </citation>
    <scope>NUCLEOTIDE SEQUENCE [LARGE SCALE GENOMIC DNA]</scope>
    <source>
        <strain evidence="3 5">ATCC 700815</strain>
    </source>
</reference>
<reference evidence="4" key="2">
    <citation type="submission" date="2022-06" db="EMBL/GenBank/DDBJ databases">
        <title>Complete genome sequence and characterization of Cupriavidus gilardii QJ1 isolated from contaminating cells.</title>
        <authorList>
            <person name="Qi J."/>
        </authorList>
    </citation>
    <scope>NUCLEOTIDE SEQUENCE</scope>
    <source>
        <strain evidence="4">QJ1</strain>
    </source>
</reference>
<dbReference type="EMBL" id="JABEMD010000026">
    <property type="protein sequence ID" value="NNH12310.1"/>
    <property type="molecule type" value="Genomic_DNA"/>
</dbReference>
<evidence type="ECO:0000313" key="3">
    <source>
        <dbReference type="EMBL" id="NNH12310.1"/>
    </source>
</evidence>
<gene>
    <name evidence="3" type="ORF">HLB16_15665</name>
    <name evidence="4" type="ORF">NDR89_06250</name>
</gene>
<dbReference type="Proteomes" id="UP000542973">
    <property type="component" value="Unassembled WGS sequence"/>
</dbReference>
<evidence type="ECO:0000256" key="1">
    <source>
        <dbReference type="SAM" id="SignalP"/>
    </source>
</evidence>
<evidence type="ECO:0000313" key="4">
    <source>
        <dbReference type="EMBL" id="USE76862.1"/>
    </source>
</evidence>
<dbReference type="EMBL" id="CP098735">
    <property type="protein sequence ID" value="USE76862.1"/>
    <property type="molecule type" value="Genomic_DNA"/>
</dbReference>
<protein>
    <submittedName>
        <fullName evidence="3">Glycine zipper 2TM domain-containing protein</fullName>
    </submittedName>
</protein>
<dbReference type="PROSITE" id="PS51257">
    <property type="entry name" value="PROKAR_LIPOPROTEIN"/>
    <property type="match status" value="1"/>
</dbReference>
<keyword evidence="6" id="KW-1185">Reference proteome</keyword>
<dbReference type="AlphaFoldDB" id="A0A5A8ESH9"/>
<feature type="chain" id="PRO_5044618267" evidence="1">
    <location>
        <begin position="20"/>
        <end position="61"/>
    </location>
</feature>
<dbReference type="Proteomes" id="UP001056648">
    <property type="component" value="Chromosome 1"/>
</dbReference>
<feature type="domain" description="Glycine zipper 2TM" evidence="2">
    <location>
        <begin position="22"/>
        <end position="59"/>
    </location>
</feature>
<feature type="signal peptide" evidence="1">
    <location>
        <begin position="1"/>
        <end position="19"/>
    </location>
</feature>
<proteinExistence type="predicted"/>
<organism evidence="3 5">
    <name type="scientific">Cupriavidus gilardii</name>
    <dbReference type="NCBI Taxonomy" id="82541"/>
    <lineage>
        <taxon>Bacteria</taxon>
        <taxon>Pseudomonadati</taxon>
        <taxon>Pseudomonadota</taxon>
        <taxon>Betaproteobacteria</taxon>
        <taxon>Burkholderiales</taxon>
        <taxon>Burkholderiaceae</taxon>
        <taxon>Cupriavidus</taxon>
    </lineage>
</organism>